<evidence type="ECO:0000313" key="1">
    <source>
        <dbReference type="EMBL" id="KOX70691.1"/>
    </source>
</evidence>
<proteinExistence type="predicted"/>
<keyword evidence="2" id="KW-1185">Reference proteome</keyword>
<reference evidence="1 2" key="1">
    <citation type="submission" date="2015-07" db="EMBL/GenBank/DDBJ databases">
        <title>The genome of Melipona quadrifasciata.</title>
        <authorList>
            <person name="Pan H."/>
            <person name="Kapheim K."/>
        </authorList>
    </citation>
    <scope>NUCLEOTIDE SEQUENCE [LARGE SCALE GENOMIC DNA]</scope>
    <source>
        <strain evidence="1">0111107301</strain>
        <tissue evidence="1">Whole body</tissue>
    </source>
</reference>
<protein>
    <submittedName>
        <fullName evidence="1">Uncharacterized protein</fullName>
    </submittedName>
</protein>
<dbReference type="AlphaFoldDB" id="A0A0N0BDW1"/>
<organism evidence="1 2">
    <name type="scientific">Melipona quadrifasciata</name>
    <dbReference type="NCBI Taxonomy" id="166423"/>
    <lineage>
        <taxon>Eukaryota</taxon>
        <taxon>Metazoa</taxon>
        <taxon>Ecdysozoa</taxon>
        <taxon>Arthropoda</taxon>
        <taxon>Hexapoda</taxon>
        <taxon>Insecta</taxon>
        <taxon>Pterygota</taxon>
        <taxon>Neoptera</taxon>
        <taxon>Endopterygota</taxon>
        <taxon>Hymenoptera</taxon>
        <taxon>Apocrita</taxon>
        <taxon>Aculeata</taxon>
        <taxon>Apoidea</taxon>
        <taxon>Anthophila</taxon>
        <taxon>Apidae</taxon>
        <taxon>Melipona</taxon>
    </lineage>
</organism>
<name>A0A0N0BDW1_9HYME</name>
<dbReference type="OrthoDB" id="10047851at2759"/>
<dbReference type="EMBL" id="KQ435853">
    <property type="protein sequence ID" value="KOX70691.1"/>
    <property type="molecule type" value="Genomic_DNA"/>
</dbReference>
<accession>A0A0N0BDW1</accession>
<dbReference type="Proteomes" id="UP000053105">
    <property type="component" value="Unassembled WGS sequence"/>
</dbReference>
<sequence>METEFLNFYDEEQFSDFPLSSEQQTFREKPQDLLMRIVENDFDYMETHFDIANSDNLWNKEHEHDEGEDEMSISKISTISKIDSIKEDFAKVLTDWQEHIGYLQTSDMDEYMDIVGLSINGADKRNCYVAESIVQDEQTIESNFLVTKQENILDLENTDKGIDLFDST</sequence>
<gene>
    <name evidence="1" type="ORF">WN51_05268</name>
</gene>
<dbReference type="STRING" id="166423.A0A0N0BDW1"/>
<evidence type="ECO:0000313" key="2">
    <source>
        <dbReference type="Proteomes" id="UP000053105"/>
    </source>
</evidence>